<organism evidence="2 3">
    <name type="scientific">Mikania micrantha</name>
    <name type="common">bitter vine</name>
    <dbReference type="NCBI Taxonomy" id="192012"/>
    <lineage>
        <taxon>Eukaryota</taxon>
        <taxon>Viridiplantae</taxon>
        <taxon>Streptophyta</taxon>
        <taxon>Embryophyta</taxon>
        <taxon>Tracheophyta</taxon>
        <taxon>Spermatophyta</taxon>
        <taxon>Magnoliopsida</taxon>
        <taxon>eudicotyledons</taxon>
        <taxon>Gunneridae</taxon>
        <taxon>Pentapetalae</taxon>
        <taxon>asterids</taxon>
        <taxon>campanulids</taxon>
        <taxon>Asterales</taxon>
        <taxon>Asteraceae</taxon>
        <taxon>Asteroideae</taxon>
        <taxon>Heliantheae alliance</taxon>
        <taxon>Eupatorieae</taxon>
        <taxon>Mikania</taxon>
    </lineage>
</organism>
<evidence type="ECO:0000313" key="3">
    <source>
        <dbReference type="Proteomes" id="UP000326396"/>
    </source>
</evidence>
<name>A0A5N6PT05_9ASTR</name>
<accession>A0A5N6PT05</accession>
<gene>
    <name evidence="2" type="ORF">E3N88_07106</name>
</gene>
<dbReference type="EMBL" id="SZYD01000003">
    <property type="protein sequence ID" value="KAD6796210.1"/>
    <property type="molecule type" value="Genomic_DNA"/>
</dbReference>
<feature type="region of interest" description="Disordered" evidence="1">
    <location>
        <begin position="167"/>
        <end position="205"/>
    </location>
</feature>
<feature type="region of interest" description="Disordered" evidence="1">
    <location>
        <begin position="62"/>
        <end position="100"/>
    </location>
</feature>
<evidence type="ECO:0000256" key="1">
    <source>
        <dbReference type="SAM" id="MobiDB-lite"/>
    </source>
</evidence>
<dbReference type="Proteomes" id="UP000326396">
    <property type="component" value="Linkage Group LG11"/>
</dbReference>
<keyword evidence="3" id="KW-1185">Reference proteome</keyword>
<protein>
    <submittedName>
        <fullName evidence="2">Uncharacterized protein</fullName>
    </submittedName>
</protein>
<sequence length="205" mass="22361">MVKEFNYDGKLYVDLTTTEETDLGSYIPIEYPDSDNELSIRMSSGDDHFINHRILLVILSDSNTDPSEHSDSSTDSRRQSIPVPPPPVMPATRDYPRGRGCTRATARKTIGLPSRRHLLPGEGTSNAAQLHGLLDIMRHQLQANFMPRGEVERFGGRSAHQRCRGGFHEGGTSKEQAFGGDGNGDNLAGDGDNGGGHVFPNGMID</sequence>
<reference evidence="2 3" key="1">
    <citation type="submission" date="2019-05" db="EMBL/GenBank/DDBJ databases">
        <title>Mikania micrantha, genome provides insights into the molecular mechanism of rapid growth.</title>
        <authorList>
            <person name="Liu B."/>
        </authorList>
    </citation>
    <scope>NUCLEOTIDE SEQUENCE [LARGE SCALE GENOMIC DNA]</scope>
    <source>
        <strain evidence="2">NLD-2019</strain>
        <tissue evidence="2">Leaf</tissue>
    </source>
</reference>
<comment type="caution">
    <text evidence="2">The sequence shown here is derived from an EMBL/GenBank/DDBJ whole genome shotgun (WGS) entry which is preliminary data.</text>
</comment>
<dbReference type="AlphaFoldDB" id="A0A5N6PT05"/>
<evidence type="ECO:0000313" key="2">
    <source>
        <dbReference type="EMBL" id="KAD6796210.1"/>
    </source>
</evidence>
<feature type="compositionally biased region" description="Basic and acidic residues" evidence="1">
    <location>
        <begin position="66"/>
        <end position="78"/>
    </location>
</feature>
<proteinExistence type="predicted"/>